<comment type="caution">
    <text evidence="1">The sequence shown here is derived from an EMBL/GenBank/DDBJ whole genome shotgun (WGS) entry which is preliminary data.</text>
</comment>
<sequence length="88" mass="10328">MKVMEKRLSAVENCQYFLRKMGKKQDVMATQLDAIEKGQGVMKKKVSRMARKLKGKVFDNQDMGFNSQGMDFDWDFNRKNSRKRGSDR</sequence>
<reference evidence="1 2" key="1">
    <citation type="submission" date="2020-02" db="EMBL/GenBank/DDBJ databases">
        <authorList>
            <person name="Ma Q."/>
            <person name="Huang Y."/>
            <person name="Song X."/>
            <person name="Pei D."/>
        </authorList>
    </citation>
    <scope>NUCLEOTIDE SEQUENCE [LARGE SCALE GENOMIC DNA]</scope>
    <source>
        <strain evidence="1">Sxm20200214</strain>
        <tissue evidence="1">Leaf</tissue>
    </source>
</reference>
<dbReference type="EMBL" id="JAAMPC010000016">
    <property type="protein sequence ID" value="KAG2252913.1"/>
    <property type="molecule type" value="Genomic_DNA"/>
</dbReference>
<dbReference type="OrthoDB" id="1134335at2759"/>
<accession>A0A8X7PLA2</accession>
<evidence type="ECO:0000313" key="1">
    <source>
        <dbReference type="EMBL" id="KAG2252913.1"/>
    </source>
</evidence>
<dbReference type="Proteomes" id="UP000886595">
    <property type="component" value="Unassembled WGS sequence"/>
</dbReference>
<dbReference type="AlphaFoldDB" id="A0A8X7PLA2"/>
<name>A0A8X7PLA2_BRACI</name>
<protein>
    <submittedName>
        <fullName evidence="1">Uncharacterized protein</fullName>
    </submittedName>
</protein>
<proteinExistence type="predicted"/>
<evidence type="ECO:0000313" key="2">
    <source>
        <dbReference type="Proteomes" id="UP000886595"/>
    </source>
</evidence>
<organism evidence="1 2">
    <name type="scientific">Brassica carinata</name>
    <name type="common">Ethiopian mustard</name>
    <name type="synonym">Abyssinian cabbage</name>
    <dbReference type="NCBI Taxonomy" id="52824"/>
    <lineage>
        <taxon>Eukaryota</taxon>
        <taxon>Viridiplantae</taxon>
        <taxon>Streptophyta</taxon>
        <taxon>Embryophyta</taxon>
        <taxon>Tracheophyta</taxon>
        <taxon>Spermatophyta</taxon>
        <taxon>Magnoliopsida</taxon>
        <taxon>eudicotyledons</taxon>
        <taxon>Gunneridae</taxon>
        <taxon>Pentapetalae</taxon>
        <taxon>rosids</taxon>
        <taxon>malvids</taxon>
        <taxon>Brassicales</taxon>
        <taxon>Brassicaceae</taxon>
        <taxon>Brassiceae</taxon>
        <taxon>Brassica</taxon>
    </lineage>
</organism>
<keyword evidence="2" id="KW-1185">Reference proteome</keyword>
<gene>
    <name evidence="1" type="ORF">Bca52824_083049</name>
</gene>